<protein>
    <submittedName>
        <fullName evidence="1">Uncharacterized protein</fullName>
    </submittedName>
</protein>
<dbReference type="Proteomes" id="UP000632377">
    <property type="component" value="Unassembled WGS sequence"/>
</dbReference>
<sequence length="57" mass="6658">MKKLIVLFARNIVVVIINCSIKVKRSNEADNELAETYNPIDFDDAMYHWYALSRIVL</sequence>
<dbReference type="EMBL" id="JAESWC010000001">
    <property type="protein sequence ID" value="MBL4934489.1"/>
    <property type="molecule type" value="Genomic_DNA"/>
</dbReference>
<proteinExistence type="predicted"/>
<organism evidence="1 2">
    <name type="scientific">Clostridium rhizosphaerae</name>
    <dbReference type="NCBI Taxonomy" id="2803861"/>
    <lineage>
        <taxon>Bacteria</taxon>
        <taxon>Bacillati</taxon>
        <taxon>Bacillota</taxon>
        <taxon>Clostridia</taxon>
        <taxon>Eubacteriales</taxon>
        <taxon>Clostridiaceae</taxon>
        <taxon>Clostridium</taxon>
    </lineage>
</organism>
<evidence type="ECO:0000313" key="1">
    <source>
        <dbReference type="EMBL" id="MBL4934489.1"/>
    </source>
</evidence>
<gene>
    <name evidence="1" type="ORF">JK636_01805</name>
</gene>
<reference evidence="1 2" key="1">
    <citation type="submission" date="2021-01" db="EMBL/GenBank/DDBJ databases">
        <title>Genome public.</title>
        <authorList>
            <person name="Liu C."/>
            <person name="Sun Q."/>
        </authorList>
    </citation>
    <scope>NUCLEOTIDE SEQUENCE [LARGE SCALE GENOMIC DNA]</scope>
    <source>
        <strain evidence="1 2">YIM B02515</strain>
    </source>
</reference>
<comment type="caution">
    <text evidence="1">The sequence shown here is derived from an EMBL/GenBank/DDBJ whole genome shotgun (WGS) entry which is preliminary data.</text>
</comment>
<evidence type="ECO:0000313" key="2">
    <source>
        <dbReference type="Proteomes" id="UP000632377"/>
    </source>
</evidence>
<name>A0ABS1T815_9CLOT</name>
<accession>A0ABS1T815</accession>
<keyword evidence="2" id="KW-1185">Reference proteome</keyword>
<dbReference type="RefSeq" id="WP_202747122.1">
    <property type="nucleotide sequence ID" value="NZ_JAESWC010000001.1"/>
</dbReference>